<protein>
    <submittedName>
        <fullName evidence="2">Uncharacterized protein</fullName>
    </submittedName>
</protein>
<feature type="region of interest" description="Disordered" evidence="1">
    <location>
        <begin position="196"/>
        <end position="234"/>
    </location>
</feature>
<organism evidence="2 3">
    <name type="scientific">Mycena maculata</name>
    <dbReference type="NCBI Taxonomy" id="230809"/>
    <lineage>
        <taxon>Eukaryota</taxon>
        <taxon>Fungi</taxon>
        <taxon>Dikarya</taxon>
        <taxon>Basidiomycota</taxon>
        <taxon>Agaricomycotina</taxon>
        <taxon>Agaricomycetes</taxon>
        <taxon>Agaricomycetidae</taxon>
        <taxon>Agaricales</taxon>
        <taxon>Marasmiineae</taxon>
        <taxon>Mycenaceae</taxon>
        <taxon>Mycena</taxon>
    </lineage>
</organism>
<comment type="caution">
    <text evidence="2">The sequence shown here is derived from an EMBL/GenBank/DDBJ whole genome shotgun (WGS) entry which is preliminary data.</text>
</comment>
<name>A0AAD7MXR8_9AGAR</name>
<evidence type="ECO:0000256" key="1">
    <source>
        <dbReference type="SAM" id="MobiDB-lite"/>
    </source>
</evidence>
<dbReference type="Proteomes" id="UP001215280">
    <property type="component" value="Unassembled WGS sequence"/>
</dbReference>
<evidence type="ECO:0000313" key="3">
    <source>
        <dbReference type="Proteomes" id="UP001215280"/>
    </source>
</evidence>
<dbReference type="EMBL" id="JARJLG010000145">
    <property type="protein sequence ID" value="KAJ7737182.1"/>
    <property type="molecule type" value="Genomic_DNA"/>
</dbReference>
<dbReference type="AlphaFoldDB" id="A0AAD7MXR8"/>
<feature type="compositionally biased region" description="Low complexity" evidence="1">
    <location>
        <begin position="196"/>
        <end position="220"/>
    </location>
</feature>
<keyword evidence="3" id="KW-1185">Reference proteome</keyword>
<evidence type="ECO:0000313" key="2">
    <source>
        <dbReference type="EMBL" id="KAJ7737182.1"/>
    </source>
</evidence>
<gene>
    <name evidence="2" type="ORF">DFH07DRAFT_779473</name>
</gene>
<proteinExistence type="predicted"/>
<sequence length="234" mass="23872">MADTGAAQDCEGNIGKRAKSTSSAVVLSASSSGRVRTVPERSNGPTTTLLIQPDNMSAVPAQSGNVPTFAGLSMPEVFSPQATCDSALSLWSEPGLATGASSGRVYPAFLSDSGFGFTTLMDLFSLVAPDVSVSPAADVGNTNFSTFNNSFFNLSSGVDTLIPSGTAVGDHIQNFFASLDGTSDFFPDVVTAGKSDQLPLLPSPQSESPLSLSVSKSKNSTAPGPRASSFLTGS</sequence>
<reference evidence="2" key="1">
    <citation type="submission" date="2023-03" db="EMBL/GenBank/DDBJ databases">
        <title>Massive genome expansion in bonnet fungi (Mycena s.s.) driven by repeated elements and novel gene families across ecological guilds.</title>
        <authorList>
            <consortium name="Lawrence Berkeley National Laboratory"/>
            <person name="Harder C.B."/>
            <person name="Miyauchi S."/>
            <person name="Viragh M."/>
            <person name="Kuo A."/>
            <person name="Thoen E."/>
            <person name="Andreopoulos B."/>
            <person name="Lu D."/>
            <person name="Skrede I."/>
            <person name="Drula E."/>
            <person name="Henrissat B."/>
            <person name="Morin E."/>
            <person name="Kohler A."/>
            <person name="Barry K."/>
            <person name="LaButti K."/>
            <person name="Morin E."/>
            <person name="Salamov A."/>
            <person name="Lipzen A."/>
            <person name="Mereny Z."/>
            <person name="Hegedus B."/>
            <person name="Baldrian P."/>
            <person name="Stursova M."/>
            <person name="Weitz H."/>
            <person name="Taylor A."/>
            <person name="Grigoriev I.V."/>
            <person name="Nagy L.G."/>
            <person name="Martin F."/>
            <person name="Kauserud H."/>
        </authorList>
    </citation>
    <scope>NUCLEOTIDE SEQUENCE</scope>
    <source>
        <strain evidence="2">CBHHK188m</strain>
    </source>
</reference>
<accession>A0AAD7MXR8</accession>